<comment type="caution">
    <text evidence="3">The sequence shown here is derived from an EMBL/GenBank/DDBJ whole genome shotgun (WGS) entry which is preliminary data.</text>
</comment>
<evidence type="ECO:0000256" key="2">
    <source>
        <dbReference type="SAM" id="SignalP"/>
    </source>
</evidence>
<keyword evidence="4" id="KW-1185">Reference proteome</keyword>
<accession>A0A6H9V9Y7</accession>
<dbReference type="EMBL" id="VZRB01000002">
    <property type="protein sequence ID" value="KAB1149734.1"/>
    <property type="molecule type" value="Genomic_DNA"/>
</dbReference>
<keyword evidence="1" id="KW-1133">Transmembrane helix</keyword>
<reference evidence="3 4" key="1">
    <citation type="submission" date="2019-09" db="EMBL/GenBank/DDBJ databases">
        <title>Screening of Novel Bioactive Compounds from Soil-Associated.</title>
        <authorList>
            <person name="Zhao S."/>
        </authorList>
    </citation>
    <scope>NUCLEOTIDE SEQUENCE [LARGE SCALE GENOMIC DNA]</scope>
    <source>
        <strain evidence="3 4">HIT-DPA4</strain>
    </source>
</reference>
<feature type="transmembrane region" description="Helical" evidence="1">
    <location>
        <begin position="33"/>
        <end position="54"/>
    </location>
</feature>
<proteinExistence type="predicted"/>
<gene>
    <name evidence="3" type="ORF">F7R91_02475</name>
</gene>
<dbReference type="AlphaFoldDB" id="A0A6H9V9Y7"/>
<evidence type="ECO:0000256" key="1">
    <source>
        <dbReference type="SAM" id="Phobius"/>
    </source>
</evidence>
<sequence length="68" mass="7164">MFATLLALGLLAGTATATVLLTAGIENREDGVRAVAASAGVVAVFLTVALTRLYRTRRSMSGDPRSRW</sequence>
<name>A0A6H9V9Y7_9ACTN</name>
<dbReference type="Proteomes" id="UP000442707">
    <property type="component" value="Unassembled WGS sequence"/>
</dbReference>
<organism evidence="3 4">
    <name type="scientific">Streptomyces luteolifulvus</name>
    <dbReference type="NCBI Taxonomy" id="2615112"/>
    <lineage>
        <taxon>Bacteria</taxon>
        <taxon>Bacillati</taxon>
        <taxon>Actinomycetota</taxon>
        <taxon>Actinomycetes</taxon>
        <taxon>Kitasatosporales</taxon>
        <taxon>Streptomycetaceae</taxon>
        <taxon>Streptomyces</taxon>
    </lineage>
</organism>
<keyword evidence="1" id="KW-0812">Transmembrane</keyword>
<feature type="chain" id="PRO_5026227933" evidence="2">
    <location>
        <begin position="18"/>
        <end position="68"/>
    </location>
</feature>
<keyword evidence="2" id="KW-0732">Signal</keyword>
<evidence type="ECO:0000313" key="3">
    <source>
        <dbReference type="EMBL" id="KAB1149734.1"/>
    </source>
</evidence>
<keyword evidence="1" id="KW-0472">Membrane</keyword>
<feature type="signal peptide" evidence="2">
    <location>
        <begin position="1"/>
        <end position="17"/>
    </location>
</feature>
<evidence type="ECO:0000313" key="4">
    <source>
        <dbReference type="Proteomes" id="UP000442707"/>
    </source>
</evidence>
<protein>
    <submittedName>
        <fullName evidence="3">Uncharacterized protein</fullName>
    </submittedName>
</protein>